<dbReference type="PANTHER" id="PTHR38926:SF72">
    <property type="entry name" value="IM:7136021-RELATED"/>
    <property type="match status" value="1"/>
</dbReference>
<evidence type="ECO:0000313" key="2">
    <source>
        <dbReference type="EMBL" id="KAK9766062.1"/>
    </source>
</evidence>
<accession>A0ABR2WX06</accession>
<comment type="caution">
    <text evidence="2">The sequence shown here is derived from an EMBL/GenBank/DDBJ whole genome shotgun (WGS) entry which is preliminary data.</text>
</comment>
<name>A0ABR2WX06_9FUNG</name>
<evidence type="ECO:0000313" key="3">
    <source>
        <dbReference type="Proteomes" id="UP001479436"/>
    </source>
</evidence>
<keyword evidence="3" id="KW-1185">Reference proteome</keyword>
<reference evidence="2 3" key="1">
    <citation type="submission" date="2023-04" db="EMBL/GenBank/DDBJ databases">
        <title>Genome of Basidiobolus ranarum AG-B5.</title>
        <authorList>
            <person name="Stajich J.E."/>
            <person name="Carter-House D."/>
            <person name="Gryganskyi A."/>
        </authorList>
    </citation>
    <scope>NUCLEOTIDE SEQUENCE [LARGE SCALE GENOMIC DNA]</scope>
    <source>
        <strain evidence="2 3">AG-B5</strain>
    </source>
</reference>
<gene>
    <name evidence="2" type="ORF">K7432_005134</name>
</gene>
<dbReference type="Gene3D" id="1.20.1280.50">
    <property type="match status" value="1"/>
</dbReference>
<dbReference type="PANTHER" id="PTHR38926">
    <property type="entry name" value="F-BOX DOMAIN CONTAINING PROTEIN, EXPRESSED"/>
    <property type="match status" value="1"/>
</dbReference>
<dbReference type="Pfam" id="PF12937">
    <property type="entry name" value="F-box-like"/>
    <property type="match status" value="1"/>
</dbReference>
<sequence>MCLMARLPSEVLGNIFSLLPNATHDVSSLYQCTLVCRRWNSIANVVLWRKPVLTTKEAKDLCLAMIEENPLLASYIQEWPYESKSLSTDLLPYLPNLQNIGYMLARTLKPEKFKKSWHLRRIDHLDYCATDGPGVFQRLVILCPRLERLSIRINSLNEVSDFTEWMSIEKVGSLKYLKVINSEYGVGENQAHFIRGFTSKLPNLQSLEIESYTFNGHETDGLSRNCPRLDSLSIVTNSLAQYQINCIANEFANGVGKRITRLQLSVARTSKTPLSLVRVFTSLKALSELSLHRFELDDDSLESLASCTQRTLTTLKLGLISPSSSEYFFYQRSVELWENFFAGIADSLVEVTFNESFGNFRDMISGSVAKYCTQLRKLTVKHHEDNFVCPIVRGCGKSLRYLEYSECFVTENALSTIFDCTLGLESLIIMEHKHNAHRPKANPLRFQDFMGRSGSTLRHLTMTGIEVEDSSVSDIEKYGCRLNSLSLKRINSFRSENSIIKELRLARPNLRSIHIELVKPWENQRNA</sequence>
<dbReference type="SUPFAM" id="SSF81383">
    <property type="entry name" value="F-box domain"/>
    <property type="match status" value="1"/>
</dbReference>
<dbReference type="Proteomes" id="UP001479436">
    <property type="component" value="Unassembled WGS sequence"/>
</dbReference>
<dbReference type="InterPro" id="IPR032675">
    <property type="entry name" value="LRR_dom_sf"/>
</dbReference>
<proteinExistence type="predicted"/>
<dbReference type="SUPFAM" id="SSF52047">
    <property type="entry name" value="RNI-like"/>
    <property type="match status" value="1"/>
</dbReference>
<evidence type="ECO:0000259" key="1">
    <source>
        <dbReference type="PROSITE" id="PS50181"/>
    </source>
</evidence>
<organism evidence="2 3">
    <name type="scientific">Basidiobolus ranarum</name>
    <dbReference type="NCBI Taxonomy" id="34480"/>
    <lineage>
        <taxon>Eukaryota</taxon>
        <taxon>Fungi</taxon>
        <taxon>Fungi incertae sedis</taxon>
        <taxon>Zoopagomycota</taxon>
        <taxon>Entomophthoromycotina</taxon>
        <taxon>Basidiobolomycetes</taxon>
        <taxon>Basidiobolales</taxon>
        <taxon>Basidiobolaceae</taxon>
        <taxon>Basidiobolus</taxon>
    </lineage>
</organism>
<dbReference type="Gene3D" id="3.80.10.10">
    <property type="entry name" value="Ribonuclease Inhibitor"/>
    <property type="match status" value="2"/>
</dbReference>
<dbReference type="PROSITE" id="PS50181">
    <property type="entry name" value="FBOX"/>
    <property type="match status" value="1"/>
</dbReference>
<dbReference type="EMBL" id="JASJQH010000194">
    <property type="protein sequence ID" value="KAK9766062.1"/>
    <property type="molecule type" value="Genomic_DNA"/>
</dbReference>
<feature type="domain" description="F-box" evidence="1">
    <location>
        <begin position="1"/>
        <end position="51"/>
    </location>
</feature>
<dbReference type="InterPro" id="IPR001810">
    <property type="entry name" value="F-box_dom"/>
</dbReference>
<dbReference type="InterPro" id="IPR036047">
    <property type="entry name" value="F-box-like_dom_sf"/>
</dbReference>
<protein>
    <recommendedName>
        <fullName evidence="1">F-box domain-containing protein</fullName>
    </recommendedName>
</protein>